<feature type="region of interest" description="Disordered" evidence="1">
    <location>
        <begin position="1"/>
        <end position="54"/>
    </location>
</feature>
<sequence length="211" mass="24188">KPKPKAAPKEKKEKKPKTEKAPEPEYSNTTPAATILVPSNRQGTNGGRRSSLSWPGWQVQTRRPVRCPRTTAQHHRILAYRPGSHRRHTGLADPMPWYRSRRHLVADPTRHDVSRETFVAGVWEWKEKYAHRIYVQFKRFDRRTIGIGWSSRWVLNPPNPPARPLSVSTTKVSSIALTTSELARRTLLPVPGYEDHEKLEIDVLVQFALPG</sequence>
<evidence type="ECO:0000256" key="1">
    <source>
        <dbReference type="SAM" id="MobiDB-lite"/>
    </source>
</evidence>
<feature type="compositionally biased region" description="Polar residues" evidence="1">
    <location>
        <begin position="26"/>
        <end position="54"/>
    </location>
</feature>
<proteinExistence type="predicted"/>
<dbReference type="EMBL" id="RBNI01028038">
    <property type="protein sequence ID" value="RUO95585.1"/>
    <property type="molecule type" value="Genomic_DNA"/>
</dbReference>
<evidence type="ECO:0000313" key="2">
    <source>
        <dbReference type="EMBL" id="RUO95585.1"/>
    </source>
</evidence>
<dbReference type="Proteomes" id="UP000268093">
    <property type="component" value="Unassembled WGS sequence"/>
</dbReference>
<accession>A0A432ZZ30</accession>
<gene>
    <name evidence="2" type="ORF">BC936DRAFT_143695</name>
</gene>
<keyword evidence="3" id="KW-1185">Reference proteome</keyword>
<feature type="non-terminal residue" evidence="2">
    <location>
        <position position="211"/>
    </location>
</feature>
<name>A0A432ZZ30_9FUNG</name>
<comment type="caution">
    <text evidence="2">The sequence shown here is derived from an EMBL/GenBank/DDBJ whole genome shotgun (WGS) entry which is preliminary data.</text>
</comment>
<evidence type="ECO:0000313" key="3">
    <source>
        <dbReference type="Proteomes" id="UP000268093"/>
    </source>
</evidence>
<reference evidence="2 3" key="1">
    <citation type="journal article" date="2018" name="New Phytol.">
        <title>Phylogenomics of Endogonaceae and evolution of mycorrhizas within Mucoromycota.</title>
        <authorList>
            <person name="Chang Y."/>
            <person name="Desiro A."/>
            <person name="Na H."/>
            <person name="Sandor L."/>
            <person name="Lipzen A."/>
            <person name="Clum A."/>
            <person name="Barry K."/>
            <person name="Grigoriev I.V."/>
            <person name="Martin F.M."/>
            <person name="Stajich J.E."/>
            <person name="Smith M.E."/>
            <person name="Bonito G."/>
            <person name="Spatafora J.W."/>
        </authorList>
    </citation>
    <scope>NUCLEOTIDE SEQUENCE [LARGE SCALE GENOMIC DNA]</scope>
    <source>
        <strain evidence="2 3">GMNB39</strain>
    </source>
</reference>
<feature type="compositionally biased region" description="Basic and acidic residues" evidence="1">
    <location>
        <begin position="7"/>
        <end position="23"/>
    </location>
</feature>
<dbReference type="AlphaFoldDB" id="A0A432ZZ30"/>
<organism evidence="2 3">
    <name type="scientific">Jimgerdemannia flammicorona</name>
    <dbReference type="NCBI Taxonomy" id="994334"/>
    <lineage>
        <taxon>Eukaryota</taxon>
        <taxon>Fungi</taxon>
        <taxon>Fungi incertae sedis</taxon>
        <taxon>Mucoromycota</taxon>
        <taxon>Mucoromycotina</taxon>
        <taxon>Endogonomycetes</taxon>
        <taxon>Endogonales</taxon>
        <taxon>Endogonaceae</taxon>
        <taxon>Jimgerdemannia</taxon>
    </lineage>
</organism>
<protein>
    <submittedName>
        <fullName evidence="2">Uncharacterized protein</fullName>
    </submittedName>
</protein>
<feature type="non-terminal residue" evidence="2">
    <location>
        <position position="1"/>
    </location>
</feature>